<proteinExistence type="predicted"/>
<protein>
    <submittedName>
        <fullName evidence="4">Predicted DNA-binding transcriptional regulator YafY, contains an HTH and WYL domains</fullName>
    </submittedName>
</protein>
<dbReference type="Gene3D" id="1.10.10.10">
    <property type="entry name" value="Winged helix-like DNA-binding domain superfamily/Winged helix DNA-binding domain"/>
    <property type="match status" value="1"/>
</dbReference>
<dbReference type="PROSITE" id="PS51000">
    <property type="entry name" value="HTH_DEOR_2"/>
    <property type="match status" value="1"/>
</dbReference>
<dbReference type="Pfam" id="PF13280">
    <property type="entry name" value="WYL"/>
    <property type="match status" value="1"/>
</dbReference>
<dbReference type="EMBL" id="FQXM01000019">
    <property type="protein sequence ID" value="SHH90130.1"/>
    <property type="molecule type" value="Genomic_DNA"/>
</dbReference>
<evidence type="ECO:0000313" key="5">
    <source>
        <dbReference type="Proteomes" id="UP000184447"/>
    </source>
</evidence>
<keyword evidence="4" id="KW-0238">DNA-binding</keyword>
<dbReference type="PANTHER" id="PTHR34580:SF1">
    <property type="entry name" value="PROTEIN PAFC"/>
    <property type="match status" value="1"/>
</dbReference>
<dbReference type="AlphaFoldDB" id="A0A1M5WRJ1"/>
<dbReference type="InterPro" id="IPR036390">
    <property type="entry name" value="WH_DNA-bd_sf"/>
</dbReference>
<accession>A0A1M5WRJ1</accession>
<dbReference type="InterPro" id="IPR026881">
    <property type="entry name" value="WYL_dom"/>
</dbReference>
<evidence type="ECO:0000259" key="3">
    <source>
        <dbReference type="PROSITE" id="PS51000"/>
    </source>
</evidence>
<keyword evidence="5" id="KW-1185">Reference proteome</keyword>
<dbReference type="PROSITE" id="PS52050">
    <property type="entry name" value="WYL"/>
    <property type="match status" value="1"/>
</dbReference>
<keyword evidence="1" id="KW-0805">Transcription regulation</keyword>
<dbReference type="Proteomes" id="UP000184447">
    <property type="component" value="Unassembled WGS sequence"/>
</dbReference>
<dbReference type="Pfam" id="PF08279">
    <property type="entry name" value="HTH_11"/>
    <property type="match status" value="1"/>
</dbReference>
<sequence length="322" mass="37645">MRLHRLLGIIMLLDSRGIMNARNLAKILEASERTIYRDIDILCEAGIPIMSISGPNGGYSFMENYKINSNVLQGGDIINLLLSSMGITPDKNTEMSQQLKNALIKLENTVSEDHREEIVKAKERFFIDSDPWWGKKIQNENLDLIKKSVLNLKKLKVYYKKYAGETLERIIRPYGVVVKSYQWYVIAFCEVRKEIRIFKCSRIENIEVLKENFAIPKDFNLEEFWAKSKQQFIKNSSFEIKSNSYVVKIKFHEDIKQLLEGFHINSIIKVEDKWIYEVDMLSFETACNLLFSLSDRTEILEPIELRNYIITKANKILSFYNV</sequence>
<dbReference type="GO" id="GO:0003677">
    <property type="term" value="F:DNA binding"/>
    <property type="evidence" value="ECO:0007669"/>
    <property type="project" value="UniProtKB-KW"/>
</dbReference>
<keyword evidence="2" id="KW-0804">Transcription</keyword>
<feature type="domain" description="HTH deoR-type" evidence="3">
    <location>
        <begin position="2"/>
        <end position="61"/>
    </location>
</feature>
<dbReference type="InterPro" id="IPR013196">
    <property type="entry name" value="HTH_11"/>
</dbReference>
<evidence type="ECO:0000256" key="2">
    <source>
        <dbReference type="ARBA" id="ARBA00023163"/>
    </source>
</evidence>
<evidence type="ECO:0000256" key="1">
    <source>
        <dbReference type="ARBA" id="ARBA00023015"/>
    </source>
</evidence>
<dbReference type="InterPro" id="IPR001034">
    <property type="entry name" value="DeoR_HTH"/>
</dbReference>
<organism evidence="4 5">
    <name type="scientific">Clostridium grantii DSM 8605</name>
    <dbReference type="NCBI Taxonomy" id="1121316"/>
    <lineage>
        <taxon>Bacteria</taxon>
        <taxon>Bacillati</taxon>
        <taxon>Bacillota</taxon>
        <taxon>Clostridia</taxon>
        <taxon>Eubacteriales</taxon>
        <taxon>Clostridiaceae</taxon>
        <taxon>Clostridium</taxon>
    </lineage>
</organism>
<reference evidence="4 5" key="1">
    <citation type="submission" date="2016-11" db="EMBL/GenBank/DDBJ databases">
        <authorList>
            <person name="Jaros S."/>
            <person name="Januszkiewicz K."/>
            <person name="Wedrychowicz H."/>
        </authorList>
    </citation>
    <scope>NUCLEOTIDE SEQUENCE [LARGE SCALE GENOMIC DNA]</scope>
    <source>
        <strain evidence="4 5">DSM 8605</strain>
    </source>
</reference>
<dbReference type="InterPro" id="IPR036388">
    <property type="entry name" value="WH-like_DNA-bd_sf"/>
</dbReference>
<dbReference type="GO" id="GO:0003700">
    <property type="term" value="F:DNA-binding transcription factor activity"/>
    <property type="evidence" value="ECO:0007669"/>
    <property type="project" value="InterPro"/>
</dbReference>
<evidence type="ECO:0000313" key="4">
    <source>
        <dbReference type="EMBL" id="SHH90130.1"/>
    </source>
</evidence>
<dbReference type="SUPFAM" id="SSF46785">
    <property type="entry name" value="Winged helix' DNA-binding domain"/>
    <property type="match status" value="1"/>
</dbReference>
<dbReference type="InterPro" id="IPR051534">
    <property type="entry name" value="CBASS_pafABC_assoc_protein"/>
</dbReference>
<gene>
    <name evidence="4" type="ORF">SAMN02745207_03083</name>
</gene>
<dbReference type="STRING" id="1121316.SAMN02745207_03083"/>
<dbReference type="InterPro" id="IPR028349">
    <property type="entry name" value="PafC-like"/>
</dbReference>
<dbReference type="PANTHER" id="PTHR34580">
    <property type="match status" value="1"/>
</dbReference>
<dbReference type="OrthoDB" id="9815009at2"/>
<dbReference type="PIRSF" id="PIRSF016838">
    <property type="entry name" value="PafC"/>
    <property type="match status" value="1"/>
</dbReference>
<dbReference type="RefSeq" id="WP_073339375.1">
    <property type="nucleotide sequence ID" value="NZ_FQXM01000019.1"/>
</dbReference>
<name>A0A1M5WRJ1_9CLOT</name>